<sequence>MKNVGFKNRPIQALIITNHDEHMSEYLAEKDRRLKYVSGFSGSAGTAIITDSEANLWTDGRYFIQAVNEMDSNWNLMKSGIDGTLTESEWLSKALVQGSFVATDPKLISYTVWNNLKDYLEIFGITLVPLSYNFVDEIWKNKPVSPVKPVKIHDIKYAGLLNLRGEDIKFNPVFFSFLVISFNEIHLFIDEEKITNSIENYFMCDHLPIKIHSYDSIYFLLSEMEKKINKVWLCKGTNYQIYDIFPKCKQFCQVSPISKLKAVKNETEIVGMKNAHIKDGIALCRYFSWLENEIVLRPLTEISAAKMLECFRNDEEDYVGLSFDTISSVGSNAAIIHYSPNEDTNKTITKDEIYLCDSGGQYLDGTTDVTRTLHFGKPTDFQKECFTRVLKGSIALATAKFPNGIKGNFLDSLARQSLWSVGLNYKHGTGHGIGSYLCVHEGPIGIANRPLPDDPGLQVNMFLSDEPGYYHDDEFGIRIENIVQIVEAETKYKPQDAQGFLKFETITMCPIQIKMLDLSLLTEEEICFINAYHQTVRDTLSPILQKRQFITAHDWLLKETVAIMR</sequence>
<dbReference type="InterPro" id="IPR036005">
    <property type="entry name" value="Creatinase/aminopeptidase-like"/>
</dbReference>
<evidence type="ECO:0000256" key="4">
    <source>
        <dbReference type="ARBA" id="ARBA00022801"/>
    </source>
</evidence>
<dbReference type="InterPro" id="IPR029149">
    <property type="entry name" value="Creatin/AminoP/Spt16_N"/>
</dbReference>
<dbReference type="InterPro" id="IPR000587">
    <property type="entry name" value="Creatinase_N"/>
</dbReference>
<dbReference type="Pfam" id="PF00557">
    <property type="entry name" value="Peptidase_M24"/>
    <property type="match status" value="1"/>
</dbReference>
<evidence type="ECO:0000259" key="8">
    <source>
        <dbReference type="Pfam" id="PF01321"/>
    </source>
</evidence>
<dbReference type="FunFam" id="3.90.230.10:FF:000007">
    <property type="entry name" value="Xaa-Pro aminopeptidase P"/>
    <property type="match status" value="1"/>
</dbReference>
<evidence type="ECO:0008006" key="12">
    <source>
        <dbReference type="Google" id="ProtNLM"/>
    </source>
</evidence>
<dbReference type="Pfam" id="PF16189">
    <property type="entry name" value="Creatinase_N_2"/>
    <property type="match status" value="1"/>
</dbReference>
<dbReference type="EMBL" id="JAPXFL010000008">
    <property type="protein sequence ID" value="KAK9503079.1"/>
    <property type="molecule type" value="Genomic_DNA"/>
</dbReference>
<protein>
    <recommendedName>
        <fullName evidence="12">Xaa-Pro aminopeptidase 1</fullName>
    </recommendedName>
</protein>
<comment type="cofactor">
    <cofactor evidence="1">
        <name>Mn(2+)</name>
        <dbReference type="ChEBI" id="CHEBI:29035"/>
    </cofactor>
</comment>
<evidence type="ECO:0000256" key="6">
    <source>
        <dbReference type="RuleBase" id="RU000590"/>
    </source>
</evidence>
<evidence type="ECO:0000313" key="10">
    <source>
        <dbReference type="EMBL" id="KAK9503079.1"/>
    </source>
</evidence>
<dbReference type="CDD" id="cd01085">
    <property type="entry name" value="APP"/>
    <property type="match status" value="1"/>
</dbReference>
<accession>A0AAW1D3G2</accession>
<evidence type="ECO:0000256" key="2">
    <source>
        <dbReference type="ARBA" id="ARBA00008766"/>
    </source>
</evidence>
<dbReference type="Gene3D" id="3.90.230.10">
    <property type="entry name" value="Creatinase/methionine aminopeptidase superfamily"/>
    <property type="match status" value="1"/>
</dbReference>
<evidence type="ECO:0000256" key="1">
    <source>
        <dbReference type="ARBA" id="ARBA00001936"/>
    </source>
</evidence>
<keyword evidence="5" id="KW-0464">Manganese</keyword>
<proteinExistence type="inferred from homology"/>
<evidence type="ECO:0000256" key="3">
    <source>
        <dbReference type="ARBA" id="ARBA00022723"/>
    </source>
</evidence>
<feature type="domain" description="Creatinase N-terminal" evidence="8">
    <location>
        <begin position="12"/>
        <end position="131"/>
    </location>
</feature>
<dbReference type="AlphaFoldDB" id="A0AAW1D3G2"/>
<dbReference type="PROSITE" id="PS00491">
    <property type="entry name" value="PROLINE_PEPTIDASE"/>
    <property type="match status" value="1"/>
</dbReference>
<comment type="similarity">
    <text evidence="2 6">Belongs to the peptidase M24B family.</text>
</comment>
<dbReference type="InterPro" id="IPR000994">
    <property type="entry name" value="Pept_M24"/>
</dbReference>
<keyword evidence="4" id="KW-0378">Hydrolase</keyword>
<keyword evidence="3 6" id="KW-0479">Metal-binding</keyword>
<dbReference type="FunFam" id="3.40.350.10:FF:000003">
    <property type="entry name" value="Xaa-pro aminopeptidase P"/>
    <property type="match status" value="1"/>
</dbReference>
<dbReference type="Pfam" id="PF16188">
    <property type="entry name" value="Peptidase_M24_C"/>
    <property type="match status" value="1"/>
</dbReference>
<dbReference type="PANTHER" id="PTHR43763">
    <property type="entry name" value="XAA-PRO AMINOPEPTIDASE 1"/>
    <property type="match status" value="1"/>
</dbReference>
<dbReference type="Proteomes" id="UP001461498">
    <property type="component" value="Unassembled WGS sequence"/>
</dbReference>
<dbReference type="Gene3D" id="3.40.350.10">
    <property type="entry name" value="Creatinase/prolidase N-terminal domain"/>
    <property type="match status" value="2"/>
</dbReference>
<evidence type="ECO:0000259" key="9">
    <source>
        <dbReference type="Pfam" id="PF16188"/>
    </source>
</evidence>
<dbReference type="PANTHER" id="PTHR43763:SF6">
    <property type="entry name" value="XAA-PRO AMINOPEPTIDASE 1"/>
    <property type="match status" value="1"/>
</dbReference>
<comment type="caution">
    <text evidence="10">The sequence shown here is derived from an EMBL/GenBank/DDBJ whole genome shotgun (WGS) entry which is preliminary data.</text>
</comment>
<dbReference type="InterPro" id="IPR050422">
    <property type="entry name" value="X-Pro_aminopeptidase_P"/>
</dbReference>
<dbReference type="GO" id="GO:0046872">
    <property type="term" value="F:metal ion binding"/>
    <property type="evidence" value="ECO:0007669"/>
    <property type="project" value="UniProtKB-KW"/>
</dbReference>
<feature type="domain" description="Peptidase M24" evidence="7">
    <location>
        <begin position="272"/>
        <end position="486"/>
    </location>
</feature>
<evidence type="ECO:0000313" key="11">
    <source>
        <dbReference type="Proteomes" id="UP001461498"/>
    </source>
</evidence>
<dbReference type="InterPro" id="IPR033740">
    <property type="entry name" value="Pept_M24B"/>
</dbReference>
<organism evidence="10 11">
    <name type="scientific">Rhynocoris fuscipes</name>
    <dbReference type="NCBI Taxonomy" id="488301"/>
    <lineage>
        <taxon>Eukaryota</taxon>
        <taxon>Metazoa</taxon>
        <taxon>Ecdysozoa</taxon>
        <taxon>Arthropoda</taxon>
        <taxon>Hexapoda</taxon>
        <taxon>Insecta</taxon>
        <taxon>Pterygota</taxon>
        <taxon>Neoptera</taxon>
        <taxon>Paraneoptera</taxon>
        <taxon>Hemiptera</taxon>
        <taxon>Heteroptera</taxon>
        <taxon>Panheteroptera</taxon>
        <taxon>Cimicomorpha</taxon>
        <taxon>Reduviidae</taxon>
        <taxon>Harpactorinae</taxon>
        <taxon>Harpactorini</taxon>
        <taxon>Rhynocoris</taxon>
    </lineage>
</organism>
<keyword evidence="11" id="KW-1185">Reference proteome</keyword>
<evidence type="ECO:0000256" key="5">
    <source>
        <dbReference type="ARBA" id="ARBA00023211"/>
    </source>
</evidence>
<name>A0AAW1D3G2_9HEMI</name>
<dbReference type="GO" id="GO:0070006">
    <property type="term" value="F:metalloaminopeptidase activity"/>
    <property type="evidence" value="ECO:0007669"/>
    <property type="project" value="InterPro"/>
</dbReference>
<dbReference type="Pfam" id="PF01321">
    <property type="entry name" value="Creatinase_N"/>
    <property type="match status" value="1"/>
</dbReference>
<gene>
    <name evidence="10" type="ORF">O3M35_011725</name>
</gene>
<dbReference type="InterPro" id="IPR032416">
    <property type="entry name" value="Peptidase_M24_C"/>
</dbReference>
<evidence type="ECO:0000259" key="7">
    <source>
        <dbReference type="Pfam" id="PF00557"/>
    </source>
</evidence>
<feature type="domain" description="Peptidase M24 C-terminal" evidence="9">
    <location>
        <begin position="499"/>
        <end position="562"/>
    </location>
</feature>
<reference evidence="10 11" key="1">
    <citation type="submission" date="2022-12" db="EMBL/GenBank/DDBJ databases">
        <title>Chromosome-level genome assembly of true bugs.</title>
        <authorList>
            <person name="Ma L."/>
            <person name="Li H."/>
        </authorList>
    </citation>
    <scope>NUCLEOTIDE SEQUENCE [LARGE SCALE GENOMIC DNA]</scope>
    <source>
        <strain evidence="10">Lab_2022b</strain>
    </source>
</reference>
<dbReference type="SUPFAM" id="SSF55920">
    <property type="entry name" value="Creatinase/aminopeptidase"/>
    <property type="match status" value="1"/>
</dbReference>
<dbReference type="SUPFAM" id="SSF53092">
    <property type="entry name" value="Creatinase/prolidase N-terminal domain"/>
    <property type="match status" value="1"/>
</dbReference>
<dbReference type="InterPro" id="IPR001131">
    <property type="entry name" value="Peptidase_M24B_aminopep-P_CS"/>
</dbReference>
<dbReference type="GO" id="GO:0005737">
    <property type="term" value="C:cytoplasm"/>
    <property type="evidence" value="ECO:0007669"/>
    <property type="project" value="UniProtKB-ARBA"/>
</dbReference>